<name>A0A699Z7N5_HAELA</name>
<gene>
    <name evidence="1" type="ORF">HaLaN_11397</name>
</gene>
<dbReference type="EMBL" id="BLLF01000820">
    <property type="protein sequence ID" value="GFH15209.1"/>
    <property type="molecule type" value="Genomic_DNA"/>
</dbReference>
<reference evidence="1 2" key="1">
    <citation type="submission" date="2020-02" db="EMBL/GenBank/DDBJ databases">
        <title>Draft genome sequence of Haematococcus lacustris strain NIES-144.</title>
        <authorList>
            <person name="Morimoto D."/>
            <person name="Nakagawa S."/>
            <person name="Yoshida T."/>
            <person name="Sawayama S."/>
        </authorList>
    </citation>
    <scope>NUCLEOTIDE SEQUENCE [LARGE SCALE GENOMIC DNA]</scope>
    <source>
        <strain evidence="1 2">NIES-144</strain>
    </source>
</reference>
<keyword evidence="2" id="KW-1185">Reference proteome</keyword>
<evidence type="ECO:0000313" key="2">
    <source>
        <dbReference type="Proteomes" id="UP000485058"/>
    </source>
</evidence>
<proteinExistence type="predicted"/>
<organism evidence="1 2">
    <name type="scientific">Haematococcus lacustris</name>
    <name type="common">Green alga</name>
    <name type="synonym">Haematococcus pluvialis</name>
    <dbReference type="NCBI Taxonomy" id="44745"/>
    <lineage>
        <taxon>Eukaryota</taxon>
        <taxon>Viridiplantae</taxon>
        <taxon>Chlorophyta</taxon>
        <taxon>core chlorophytes</taxon>
        <taxon>Chlorophyceae</taxon>
        <taxon>CS clade</taxon>
        <taxon>Chlamydomonadales</taxon>
        <taxon>Haematococcaceae</taxon>
        <taxon>Haematococcus</taxon>
    </lineage>
</organism>
<sequence>MGADCGKDPVVAVAGGDVRWEQGINRVVQVKPGLTDAPVELVINLTCHFDITHTTPLELELNRAAMQASFELASATLELLDGRRRKLARAWDSLMKQQQGQRSQDSIPLMPQPHSTLPDPTLAAMELHGAADASKVEYAQLGEAVARQARSVWELQGLLAQAS</sequence>
<protein>
    <submittedName>
        <fullName evidence="1">CBM20 domain-containing protein</fullName>
    </submittedName>
</protein>
<evidence type="ECO:0000313" key="1">
    <source>
        <dbReference type="EMBL" id="GFH15209.1"/>
    </source>
</evidence>
<comment type="caution">
    <text evidence="1">The sequence shown here is derived from an EMBL/GenBank/DDBJ whole genome shotgun (WGS) entry which is preliminary data.</text>
</comment>
<feature type="non-terminal residue" evidence="1">
    <location>
        <position position="163"/>
    </location>
</feature>
<dbReference type="Proteomes" id="UP000485058">
    <property type="component" value="Unassembled WGS sequence"/>
</dbReference>
<dbReference type="AlphaFoldDB" id="A0A699Z7N5"/>
<accession>A0A699Z7N5</accession>